<feature type="region of interest" description="Disordered" evidence="1">
    <location>
        <begin position="99"/>
        <end position="128"/>
    </location>
</feature>
<evidence type="ECO:0000256" key="1">
    <source>
        <dbReference type="SAM" id="MobiDB-lite"/>
    </source>
</evidence>
<evidence type="ECO:0000313" key="2">
    <source>
        <dbReference type="EMBL" id="PNH31688.1"/>
    </source>
</evidence>
<dbReference type="Proteomes" id="UP000236305">
    <property type="component" value="Unassembled WGS sequence"/>
</dbReference>
<dbReference type="EMBL" id="MPSH01000015">
    <property type="protein sequence ID" value="PNH31688.1"/>
    <property type="molecule type" value="Genomic_DNA"/>
</dbReference>
<comment type="caution">
    <text evidence="2">The sequence shown here is derived from an EMBL/GenBank/DDBJ whole genome shotgun (WGS) entry which is preliminary data.</text>
</comment>
<name>A0AA45ALW9_VERDA</name>
<proteinExistence type="predicted"/>
<organism evidence="2 3">
    <name type="scientific">Verticillium dahliae</name>
    <name type="common">Verticillium wilt</name>
    <dbReference type="NCBI Taxonomy" id="27337"/>
    <lineage>
        <taxon>Eukaryota</taxon>
        <taxon>Fungi</taxon>
        <taxon>Dikarya</taxon>
        <taxon>Ascomycota</taxon>
        <taxon>Pezizomycotina</taxon>
        <taxon>Sordariomycetes</taxon>
        <taxon>Hypocreomycetidae</taxon>
        <taxon>Glomerellales</taxon>
        <taxon>Plectosphaerellaceae</taxon>
        <taxon>Verticillium</taxon>
    </lineage>
</organism>
<reference evidence="2 3" key="1">
    <citation type="submission" date="2017-12" db="EMBL/GenBank/DDBJ databases">
        <title>Comparative genomics yields insights into virulence evolution of Verticillium dahliae.</title>
        <authorList>
            <person name="Fan R."/>
            <person name="Armitage A.D."/>
            <person name="Cascant-Lopez E."/>
            <person name="Sobczyk M."/>
            <person name="Cockerton H.M."/>
            <person name="Harrison R.J."/>
        </authorList>
    </citation>
    <scope>NUCLEOTIDE SEQUENCE [LARGE SCALE GENOMIC DNA]</scope>
    <source>
        <strain evidence="2 3">12008</strain>
    </source>
</reference>
<evidence type="ECO:0000313" key="3">
    <source>
        <dbReference type="Proteomes" id="UP000236305"/>
    </source>
</evidence>
<accession>A0AA45ALW9</accession>
<protein>
    <submittedName>
        <fullName evidence="2">Uncharacterized protein</fullName>
    </submittedName>
</protein>
<dbReference type="AlphaFoldDB" id="A0AA45ALW9"/>
<gene>
    <name evidence="2" type="ORF">BJF96_g5071</name>
</gene>
<sequence length="228" mass="24374">MASACMASCSVALPSAGARTFTTDCYTTRCTERTACHAVATTTVTRTTSGCPTLSAYQPWWTDNNQAVFAPSENGWGGFLAATGTYLDPALNTILINYESGTDNEDGDGSGGDPVPSPGPEPKTIPASGREGYGGVFLMVYWEVGGKGQYRGYSLWSKTLSINNPDICTWEKDQLTLTWKDYPGDPIMPPYKDATLENFTGSFGSPTPTGKCGSVSWGSIIVCHCFNY</sequence>